<evidence type="ECO:0000256" key="4">
    <source>
        <dbReference type="ARBA" id="ARBA00022989"/>
    </source>
</evidence>
<proteinExistence type="inferred from homology"/>
<accession>A0A420ZE41</accession>
<evidence type="ECO:0000313" key="8">
    <source>
        <dbReference type="Proteomes" id="UP000281261"/>
    </source>
</evidence>
<organism evidence="7 8">
    <name type="scientific">candidate division Kazan bacterium</name>
    <dbReference type="NCBI Taxonomy" id="2202143"/>
    <lineage>
        <taxon>Bacteria</taxon>
        <taxon>Bacteria division Kazan-3B-28</taxon>
    </lineage>
</organism>
<dbReference type="GO" id="GO:0016020">
    <property type="term" value="C:membrane"/>
    <property type="evidence" value="ECO:0007669"/>
    <property type="project" value="UniProtKB-SubCell"/>
</dbReference>
<dbReference type="InterPro" id="IPR007156">
    <property type="entry name" value="MamQ_LemA"/>
</dbReference>
<evidence type="ECO:0000313" key="7">
    <source>
        <dbReference type="EMBL" id="RLC37935.1"/>
    </source>
</evidence>
<feature type="compositionally biased region" description="Pro residues" evidence="6">
    <location>
        <begin position="238"/>
        <end position="247"/>
    </location>
</feature>
<dbReference type="PANTHER" id="PTHR34478">
    <property type="entry name" value="PROTEIN LEMA"/>
    <property type="match status" value="1"/>
</dbReference>
<evidence type="ECO:0000256" key="1">
    <source>
        <dbReference type="ARBA" id="ARBA00004167"/>
    </source>
</evidence>
<comment type="similarity">
    <text evidence="2">Belongs to the LemA family.</text>
</comment>
<comment type="caution">
    <text evidence="7">The sequence shown here is derived from an EMBL/GenBank/DDBJ whole genome shotgun (WGS) entry which is preliminary data.</text>
</comment>
<protein>
    <submittedName>
        <fullName evidence="7">LemA family protein</fullName>
    </submittedName>
</protein>
<reference evidence="7 8" key="1">
    <citation type="submission" date="2018-06" db="EMBL/GenBank/DDBJ databases">
        <title>Extensive metabolic versatility and redundancy in microbially diverse, dynamic hydrothermal sediments.</title>
        <authorList>
            <person name="Dombrowski N."/>
            <person name="Teske A."/>
            <person name="Baker B.J."/>
        </authorList>
    </citation>
    <scope>NUCLEOTIDE SEQUENCE [LARGE SCALE GENOMIC DNA]</scope>
    <source>
        <strain evidence="7">B79_G16</strain>
    </source>
</reference>
<dbReference type="AlphaFoldDB" id="A0A420ZE41"/>
<evidence type="ECO:0000256" key="5">
    <source>
        <dbReference type="ARBA" id="ARBA00023136"/>
    </source>
</evidence>
<dbReference type="PANTHER" id="PTHR34478:SF2">
    <property type="entry name" value="MEMBRANE PROTEIN"/>
    <property type="match status" value="1"/>
</dbReference>
<keyword evidence="3" id="KW-0812">Transmembrane</keyword>
<comment type="subcellular location">
    <subcellularLocation>
        <location evidence="1">Membrane</location>
        <topology evidence="1">Single-pass membrane protein</topology>
    </subcellularLocation>
</comment>
<name>A0A420ZE41_UNCK3</name>
<dbReference type="InterPro" id="IPR023353">
    <property type="entry name" value="LemA-like_dom_sf"/>
</dbReference>
<keyword evidence="5" id="KW-0472">Membrane</keyword>
<gene>
    <name evidence="7" type="ORF">DRH29_00785</name>
</gene>
<dbReference type="Proteomes" id="UP000281261">
    <property type="component" value="Unassembled WGS sequence"/>
</dbReference>
<evidence type="ECO:0000256" key="3">
    <source>
        <dbReference type="ARBA" id="ARBA00022692"/>
    </source>
</evidence>
<dbReference type="Pfam" id="PF04011">
    <property type="entry name" value="LemA"/>
    <property type="match status" value="1"/>
</dbReference>
<feature type="compositionally biased region" description="Basic and acidic residues" evidence="6">
    <location>
        <begin position="205"/>
        <end position="217"/>
    </location>
</feature>
<feature type="region of interest" description="Disordered" evidence="6">
    <location>
        <begin position="180"/>
        <end position="247"/>
    </location>
</feature>
<sequence length="247" mass="27552">MIWVLLLIILVALWAIIAFNGLVVLKNRVNEADSDIGVQLKRRHDLIPNLVNIVKGYATHERELFEKVTQARAQAIAASEGDIKNRAEAENMLTGALKSLFAVAENYPELKANQNFLALQEELAETENKIMSARRFYNTNVRDYNIRREVVPTNVIANMFNFKKRDMFELEDMTEAATPKVDFSQPTSPPAKNASPAPASPVPDKQPEADPKRDQKEPPSPPPTQNTLPEDSADETPPEQPPASPQS</sequence>
<evidence type="ECO:0000256" key="2">
    <source>
        <dbReference type="ARBA" id="ARBA00008854"/>
    </source>
</evidence>
<dbReference type="SUPFAM" id="SSF140478">
    <property type="entry name" value="LemA-like"/>
    <property type="match status" value="1"/>
</dbReference>
<evidence type="ECO:0000256" key="6">
    <source>
        <dbReference type="SAM" id="MobiDB-lite"/>
    </source>
</evidence>
<dbReference type="EMBL" id="QMNG01000001">
    <property type="protein sequence ID" value="RLC37935.1"/>
    <property type="molecule type" value="Genomic_DNA"/>
</dbReference>
<dbReference type="Gene3D" id="1.20.1440.20">
    <property type="entry name" value="LemA-like domain"/>
    <property type="match status" value="1"/>
</dbReference>
<keyword evidence="4" id="KW-1133">Transmembrane helix</keyword>